<keyword evidence="1" id="KW-0812">Transmembrane</keyword>
<evidence type="ECO:0000313" key="2">
    <source>
        <dbReference type="EMBL" id="PZA22334.1"/>
    </source>
</evidence>
<keyword evidence="3" id="KW-1185">Reference proteome</keyword>
<name>A0A323VBX0_9ACTN</name>
<dbReference type="AlphaFoldDB" id="A0A323VBX0"/>
<reference evidence="2 3" key="1">
    <citation type="submission" date="2018-06" db="EMBL/GenBank/DDBJ databases">
        <title>Draft genome sequence of Modestobacter versicolor CP153-2.</title>
        <authorList>
            <person name="Gundlapally S.R."/>
        </authorList>
    </citation>
    <scope>NUCLEOTIDE SEQUENCE [LARGE SCALE GENOMIC DNA]</scope>
    <source>
        <strain evidence="2 3">CP153-2</strain>
    </source>
</reference>
<keyword evidence="1" id="KW-0472">Membrane</keyword>
<dbReference type="Proteomes" id="UP000247602">
    <property type="component" value="Unassembled WGS sequence"/>
</dbReference>
<proteinExistence type="predicted"/>
<protein>
    <submittedName>
        <fullName evidence="2">Uncharacterized protein</fullName>
    </submittedName>
</protein>
<evidence type="ECO:0000256" key="1">
    <source>
        <dbReference type="SAM" id="Phobius"/>
    </source>
</evidence>
<accession>A0A323VBX0</accession>
<sequence>MVVSSVLDAVGSWPAGLVLAVAAVVLALESGVVFGVLLPGSTLLVALGVWSAASETPAVLPIAVAATASVL</sequence>
<comment type="caution">
    <text evidence="2">The sequence shown here is derived from an EMBL/GenBank/DDBJ whole genome shotgun (WGS) entry which is preliminary data.</text>
</comment>
<feature type="transmembrane region" description="Helical" evidence="1">
    <location>
        <begin position="12"/>
        <end position="38"/>
    </location>
</feature>
<feature type="non-terminal residue" evidence="2">
    <location>
        <position position="71"/>
    </location>
</feature>
<gene>
    <name evidence="2" type="ORF">DMO24_05695</name>
</gene>
<evidence type="ECO:0000313" key="3">
    <source>
        <dbReference type="Proteomes" id="UP000247602"/>
    </source>
</evidence>
<organism evidence="2 3">
    <name type="scientific">Modestobacter versicolor</name>
    <dbReference type="NCBI Taxonomy" id="429133"/>
    <lineage>
        <taxon>Bacteria</taxon>
        <taxon>Bacillati</taxon>
        <taxon>Actinomycetota</taxon>
        <taxon>Actinomycetes</taxon>
        <taxon>Geodermatophilales</taxon>
        <taxon>Geodermatophilaceae</taxon>
        <taxon>Modestobacter</taxon>
    </lineage>
</organism>
<dbReference type="EMBL" id="QKNV01000037">
    <property type="protein sequence ID" value="PZA22334.1"/>
    <property type="molecule type" value="Genomic_DNA"/>
</dbReference>
<keyword evidence="1" id="KW-1133">Transmembrane helix</keyword>